<gene>
    <name evidence="3" type="ORF">N136_03630</name>
</gene>
<evidence type="ECO:0008006" key="5">
    <source>
        <dbReference type="Google" id="ProtNLM"/>
    </source>
</evidence>
<feature type="compositionally biased region" description="Polar residues" evidence="1">
    <location>
        <begin position="32"/>
        <end position="55"/>
    </location>
</feature>
<feature type="signal peptide" evidence="2">
    <location>
        <begin position="1"/>
        <end position="24"/>
    </location>
</feature>
<dbReference type="PROSITE" id="PS51257">
    <property type="entry name" value="PROKAR_LIPOPROTEIN"/>
    <property type="match status" value="1"/>
</dbReference>
<name>U2R461_LEIAQ</name>
<evidence type="ECO:0000313" key="4">
    <source>
        <dbReference type="Proteomes" id="UP000016605"/>
    </source>
</evidence>
<dbReference type="Proteomes" id="UP000016605">
    <property type="component" value="Unassembled WGS sequence"/>
</dbReference>
<accession>U2R461</accession>
<evidence type="ECO:0000313" key="3">
    <source>
        <dbReference type="EMBL" id="ERK70040.1"/>
    </source>
</evidence>
<dbReference type="PATRIC" id="fig|1358026.3.peg.3035"/>
<proteinExistence type="predicted"/>
<comment type="caution">
    <text evidence="3">The sequence shown here is derived from an EMBL/GenBank/DDBJ whole genome shotgun (WGS) entry which is preliminary data.</text>
</comment>
<organism evidence="3 4">
    <name type="scientific">Leifsonia aquatica ATCC 14665</name>
    <dbReference type="NCBI Taxonomy" id="1358026"/>
    <lineage>
        <taxon>Bacteria</taxon>
        <taxon>Bacillati</taxon>
        <taxon>Actinomycetota</taxon>
        <taxon>Actinomycetes</taxon>
        <taxon>Micrococcales</taxon>
        <taxon>Microbacteriaceae</taxon>
        <taxon>Leifsonia</taxon>
    </lineage>
</organism>
<evidence type="ECO:0000256" key="2">
    <source>
        <dbReference type="SAM" id="SignalP"/>
    </source>
</evidence>
<protein>
    <recommendedName>
        <fullName evidence="5">Ig-like domain-containing protein</fullName>
    </recommendedName>
</protein>
<reference evidence="3 4" key="1">
    <citation type="submission" date="2013-08" db="EMBL/GenBank/DDBJ databases">
        <authorList>
            <person name="Weinstock G."/>
            <person name="Sodergren E."/>
            <person name="Wylie T."/>
            <person name="Fulton L."/>
            <person name="Fulton R."/>
            <person name="Fronick C."/>
            <person name="O'Laughlin M."/>
            <person name="Godfrey J."/>
            <person name="Miner T."/>
            <person name="Herter B."/>
            <person name="Appelbaum E."/>
            <person name="Cordes M."/>
            <person name="Lek S."/>
            <person name="Wollam A."/>
            <person name="Pepin K.H."/>
            <person name="Palsikar V.B."/>
            <person name="Mitreva M."/>
            <person name="Wilson R.K."/>
        </authorList>
    </citation>
    <scope>NUCLEOTIDE SEQUENCE [LARGE SCALE GENOMIC DNA]</scope>
    <source>
        <strain evidence="3 4">ATCC 14665</strain>
    </source>
</reference>
<keyword evidence="2" id="KW-0732">Signal</keyword>
<dbReference type="HOGENOM" id="CLU_1729093_0_0_11"/>
<dbReference type="AlphaFoldDB" id="U2R461"/>
<feature type="region of interest" description="Disordered" evidence="1">
    <location>
        <begin position="29"/>
        <end position="55"/>
    </location>
</feature>
<sequence>MGDVMKKPVVIAVVIGLTAFLAGCAPMDTSAGEPTSSPVRSSSPDPAPSETATSTPVADYTVLGFDAQSLWNQCQEGVVAQNQWMEETHPGITTIQPLTPDGVRDAQDRGRVQVVAPSAVLQDGKPLAIWICEFSGEPASPHLEYASISDR</sequence>
<dbReference type="EMBL" id="AWVQ01000539">
    <property type="protein sequence ID" value="ERK70040.1"/>
    <property type="molecule type" value="Genomic_DNA"/>
</dbReference>
<feature type="chain" id="PRO_5039053239" description="Ig-like domain-containing protein" evidence="2">
    <location>
        <begin position="25"/>
        <end position="151"/>
    </location>
</feature>
<evidence type="ECO:0000256" key="1">
    <source>
        <dbReference type="SAM" id="MobiDB-lite"/>
    </source>
</evidence>